<evidence type="ECO:0000313" key="2">
    <source>
        <dbReference type="EMBL" id="MDW8547713.1"/>
    </source>
</evidence>
<dbReference type="Proteomes" id="UP001204439">
    <property type="component" value="Unassembled WGS sequence"/>
</dbReference>
<dbReference type="EMBL" id="JAMXLT020000002">
    <property type="protein sequence ID" value="MDW8547713.1"/>
    <property type="molecule type" value="Genomic_DNA"/>
</dbReference>
<protein>
    <recommendedName>
        <fullName evidence="4">Lipoprotein</fullName>
    </recommendedName>
</protein>
<feature type="signal peptide" evidence="1">
    <location>
        <begin position="1"/>
        <end position="29"/>
    </location>
</feature>
<comment type="caution">
    <text evidence="2">The sequence shown here is derived from an EMBL/GenBank/DDBJ whole genome shotgun (WGS) entry which is preliminary data.</text>
</comment>
<reference evidence="2 3" key="1">
    <citation type="submission" date="2023-11" db="EMBL/GenBank/DDBJ databases">
        <title>First isolation, identification, and characterization of non-pathogenic Epilithonimonas ginsengisoli isolated from diseased farmed rainbow trout (Oncorhynchus mykiss) in Chile.</title>
        <authorList>
            <person name="Miranda C.D."/>
            <person name="Irgang R."/>
            <person name="Concha C."/>
            <person name="Rojas R."/>
            <person name="Avendano R."/>
        </authorList>
    </citation>
    <scope>NUCLEOTIDE SEQUENCE [LARGE SCALE GENOMIC DNA]</scope>
    <source>
        <strain evidence="2 3">FP99</strain>
    </source>
</reference>
<proteinExistence type="predicted"/>
<keyword evidence="1" id="KW-0732">Signal</keyword>
<gene>
    <name evidence="2" type="ORF">NG800_002245</name>
</gene>
<organism evidence="2 3">
    <name type="scientific">Epilithonimonas ginsengisoli</name>
    <dbReference type="NCBI Taxonomy" id="1245592"/>
    <lineage>
        <taxon>Bacteria</taxon>
        <taxon>Pseudomonadati</taxon>
        <taxon>Bacteroidota</taxon>
        <taxon>Flavobacteriia</taxon>
        <taxon>Flavobacteriales</taxon>
        <taxon>Weeksellaceae</taxon>
        <taxon>Chryseobacterium group</taxon>
        <taxon>Epilithonimonas</taxon>
    </lineage>
</organism>
<dbReference type="PROSITE" id="PS51257">
    <property type="entry name" value="PROKAR_LIPOPROTEIN"/>
    <property type="match status" value="1"/>
</dbReference>
<feature type="chain" id="PRO_5047494891" description="Lipoprotein" evidence="1">
    <location>
        <begin position="30"/>
        <end position="359"/>
    </location>
</feature>
<keyword evidence="3" id="KW-1185">Reference proteome</keyword>
<accession>A0ABU4JDM7</accession>
<name>A0ABU4JDM7_9FLAO</name>
<evidence type="ECO:0000313" key="3">
    <source>
        <dbReference type="Proteomes" id="UP001204439"/>
    </source>
</evidence>
<evidence type="ECO:0000256" key="1">
    <source>
        <dbReference type="SAM" id="SignalP"/>
    </source>
</evidence>
<dbReference type="RefSeq" id="WP_063968528.1">
    <property type="nucleotide sequence ID" value="NZ_JAMXLT020000002.1"/>
</dbReference>
<sequence>MKNQKKTIFTSLKSSVLLLFLITFISCSSQDKKYIDSETIIDKSQNNSLYPSKVLDGLFEIKNGTYKDIGGTNYEKYSLLEIGIVNNKKNKSILSKNMRRYLLLFDRNILKDTLKIDEGFDYSIYHDNKNDKDRIYVGKYSSQTEYFQVLQVYKISQNIKIEKYNLSIDTFCPIPNDYISDDDSNYKFGIAKQAAKIEANDYLLFQKELLYQFILNDINERNILSVNARSKIETVVHNYYNAKDFNTKEFHQRMLKGATTNKKYVELLPIWLNSIQTLDLDDVIPHDDVPNWRYPYDEINSFKPVLLFYTDLADTDKTYSIPFYHMALYTSLVSWKKRKSFFEEIKQVKIKIKSEVIQD</sequence>
<evidence type="ECO:0008006" key="4">
    <source>
        <dbReference type="Google" id="ProtNLM"/>
    </source>
</evidence>